<keyword evidence="1" id="KW-0853">WD repeat</keyword>
<dbReference type="EMBL" id="DF973176">
    <property type="protein sequence ID" value="GAU17743.1"/>
    <property type="molecule type" value="Genomic_DNA"/>
</dbReference>
<dbReference type="Pfam" id="PF00400">
    <property type="entry name" value="WD40"/>
    <property type="match status" value="1"/>
</dbReference>
<reference evidence="3" key="1">
    <citation type="journal article" date="2017" name="Front. Plant Sci.">
        <title>Climate Clever Clovers: New Paradigm to Reduce the Environmental Footprint of Ruminants by Breeding Low Methanogenic Forages Utilizing Haplotype Variation.</title>
        <authorList>
            <person name="Kaur P."/>
            <person name="Appels R."/>
            <person name="Bayer P.E."/>
            <person name="Keeble-Gagnere G."/>
            <person name="Wang J."/>
            <person name="Hirakawa H."/>
            <person name="Shirasawa K."/>
            <person name="Vercoe P."/>
            <person name="Stefanova K."/>
            <person name="Durmic Z."/>
            <person name="Nichols P."/>
            <person name="Revell C."/>
            <person name="Isobe S.N."/>
            <person name="Edwards D."/>
            <person name="Erskine W."/>
        </authorList>
    </citation>
    <scope>NUCLEOTIDE SEQUENCE [LARGE SCALE GENOMIC DNA]</scope>
    <source>
        <strain evidence="3">cv. Daliak</strain>
    </source>
</reference>
<dbReference type="AlphaFoldDB" id="A0A2Z6LJS5"/>
<sequence length="357" mass="39971">MSYLHSDPFDHMEEDEFFQDIDEQEEEDFDVAVDEDAALDDYEMDCKQVDKGDEYYEFFYNTRVVKPTILHFQLRNLVWATSKHDVYLVSNYSIKHWSSLSGSLSEIINFAGHVAPTERCAGNLLEGFSQTQISTLAVNDNFLVAGGFQGELTCKRLDKKGVSFCTRTTHDDNAITNSIEIYESLSGATHFIAANNDSGVREYDIEKFQLLSHLQFPWPVNHTSISPDRKLMTVVGDNLDGLLVDPLNGKTVATLSGHQDYSFASAWHPGGNTFATGNQDKTCRVWDARNVSSPIAILSNNLGASRSIRFSSDGQFMVVAEPADFVHVYNTKTNYEKSQEVDFFGEISGVSVSPDDE</sequence>
<dbReference type="InterPro" id="IPR015943">
    <property type="entry name" value="WD40/YVTN_repeat-like_dom_sf"/>
</dbReference>
<dbReference type="Gene3D" id="2.130.10.10">
    <property type="entry name" value="YVTN repeat-like/Quinoprotein amine dehydrogenase"/>
    <property type="match status" value="1"/>
</dbReference>
<proteinExistence type="predicted"/>
<evidence type="ECO:0000313" key="2">
    <source>
        <dbReference type="EMBL" id="GAU17743.1"/>
    </source>
</evidence>
<dbReference type="Proteomes" id="UP000242715">
    <property type="component" value="Unassembled WGS sequence"/>
</dbReference>
<name>A0A2Z6LJS5_TRISU</name>
<gene>
    <name evidence="2" type="ORF">TSUD_171310</name>
</gene>
<dbReference type="SUPFAM" id="SSF50978">
    <property type="entry name" value="WD40 repeat-like"/>
    <property type="match status" value="1"/>
</dbReference>
<dbReference type="SMART" id="SM00320">
    <property type="entry name" value="WD40"/>
    <property type="match status" value="2"/>
</dbReference>
<dbReference type="PROSITE" id="PS50294">
    <property type="entry name" value="WD_REPEATS_REGION"/>
    <property type="match status" value="1"/>
</dbReference>
<accession>A0A2Z6LJS5</accession>
<dbReference type="PROSITE" id="PS50082">
    <property type="entry name" value="WD_REPEATS_2"/>
    <property type="match status" value="1"/>
</dbReference>
<protein>
    <submittedName>
        <fullName evidence="2">Uncharacterized protein</fullName>
    </submittedName>
</protein>
<evidence type="ECO:0000313" key="3">
    <source>
        <dbReference type="Proteomes" id="UP000242715"/>
    </source>
</evidence>
<dbReference type="PANTHER" id="PTHR43991">
    <property type="entry name" value="WD REPEAT PROTEIN (AFU_ORTHOLOGUE AFUA_8G05640)-RELATED"/>
    <property type="match status" value="1"/>
</dbReference>
<dbReference type="InterPro" id="IPR036322">
    <property type="entry name" value="WD40_repeat_dom_sf"/>
</dbReference>
<dbReference type="InterPro" id="IPR001680">
    <property type="entry name" value="WD40_rpt"/>
</dbReference>
<feature type="repeat" description="WD" evidence="1">
    <location>
        <begin position="255"/>
        <end position="290"/>
    </location>
</feature>
<keyword evidence="3" id="KW-1185">Reference proteome</keyword>
<evidence type="ECO:0000256" key="1">
    <source>
        <dbReference type="PROSITE-ProRule" id="PRU00221"/>
    </source>
</evidence>
<feature type="non-terminal residue" evidence="2">
    <location>
        <position position="357"/>
    </location>
</feature>
<dbReference type="PANTHER" id="PTHR43991:SF21">
    <property type="entry name" value="GAMYB-BINDING PROTEIN"/>
    <property type="match status" value="1"/>
</dbReference>
<organism evidence="2 3">
    <name type="scientific">Trifolium subterraneum</name>
    <name type="common">Subterranean clover</name>
    <dbReference type="NCBI Taxonomy" id="3900"/>
    <lineage>
        <taxon>Eukaryota</taxon>
        <taxon>Viridiplantae</taxon>
        <taxon>Streptophyta</taxon>
        <taxon>Embryophyta</taxon>
        <taxon>Tracheophyta</taxon>
        <taxon>Spermatophyta</taxon>
        <taxon>Magnoliopsida</taxon>
        <taxon>eudicotyledons</taxon>
        <taxon>Gunneridae</taxon>
        <taxon>Pentapetalae</taxon>
        <taxon>rosids</taxon>
        <taxon>fabids</taxon>
        <taxon>Fabales</taxon>
        <taxon>Fabaceae</taxon>
        <taxon>Papilionoideae</taxon>
        <taxon>50 kb inversion clade</taxon>
        <taxon>NPAAA clade</taxon>
        <taxon>Hologalegina</taxon>
        <taxon>IRL clade</taxon>
        <taxon>Trifolieae</taxon>
        <taxon>Trifolium</taxon>
    </lineage>
</organism>
<dbReference type="OrthoDB" id="20669at2759"/>